<dbReference type="AlphaFoldDB" id="I3IME4"/>
<dbReference type="EMBL" id="BAFH01000003">
    <property type="protein sequence ID" value="GAB62889.1"/>
    <property type="molecule type" value="Genomic_DNA"/>
</dbReference>
<dbReference type="Proteomes" id="UP000002985">
    <property type="component" value="Unassembled WGS sequence"/>
</dbReference>
<comment type="caution">
    <text evidence="1">The sequence shown here is derived from an EMBL/GenBank/DDBJ whole genome shotgun (WGS) entry which is preliminary data.</text>
</comment>
<keyword evidence="2" id="KW-1185">Reference proteome</keyword>
<gene>
    <name evidence="1" type="ORF">KSU1_C1293</name>
</gene>
<accession>I3IME4</accession>
<name>I3IME4_9BACT</name>
<evidence type="ECO:0000313" key="2">
    <source>
        <dbReference type="Proteomes" id="UP000002985"/>
    </source>
</evidence>
<protein>
    <submittedName>
        <fullName evidence="1">Uncharacterized protein</fullName>
    </submittedName>
</protein>
<reference evidence="1 2" key="1">
    <citation type="journal article" date="2012" name="FEBS Lett.">
        <title>Anammox organism KSU-1 expresses a NirK-type copper-containing nitrite reductase instead of a NirS-type with cytochrome cd1.</title>
        <authorList>
            <person name="Hira D."/>
            <person name="Toh H."/>
            <person name="Migita C.T."/>
            <person name="Okubo H."/>
            <person name="Nishiyama T."/>
            <person name="Hattori M."/>
            <person name="Furukawa K."/>
            <person name="Fujii T."/>
        </authorList>
    </citation>
    <scope>NUCLEOTIDE SEQUENCE [LARGE SCALE GENOMIC DNA]</scope>
</reference>
<dbReference type="STRING" id="247490.KSU1_C1293"/>
<organism evidence="1 2">
    <name type="scientific">Candidatus Jettenia caeni</name>
    <dbReference type="NCBI Taxonomy" id="247490"/>
    <lineage>
        <taxon>Bacteria</taxon>
        <taxon>Pseudomonadati</taxon>
        <taxon>Planctomycetota</taxon>
        <taxon>Candidatus Brocadiia</taxon>
        <taxon>Candidatus Brocadiales</taxon>
        <taxon>Candidatus Brocadiaceae</taxon>
        <taxon>Candidatus Jettenia</taxon>
    </lineage>
</organism>
<evidence type="ECO:0000313" key="1">
    <source>
        <dbReference type="EMBL" id="GAB62889.1"/>
    </source>
</evidence>
<sequence>MTDTDLLIESRFLEMMMKKSGQERLKMGFSMFDMARKQVMASIKMDNPQSSQKDIKRESFPVVMYHCTDKHFLK</sequence>
<proteinExistence type="predicted"/>
<dbReference type="OrthoDB" id="963568at2"/>